<dbReference type="Gene3D" id="1.10.3680.10">
    <property type="entry name" value="TerB-like"/>
    <property type="match status" value="1"/>
</dbReference>
<dbReference type="Proteomes" id="UP000596977">
    <property type="component" value="Unassembled WGS sequence"/>
</dbReference>
<organism evidence="2 3">
    <name type="scientific">Pelagibacterium lentulum</name>
    <dbReference type="NCBI Taxonomy" id="2029865"/>
    <lineage>
        <taxon>Bacteria</taxon>
        <taxon>Pseudomonadati</taxon>
        <taxon>Pseudomonadota</taxon>
        <taxon>Alphaproteobacteria</taxon>
        <taxon>Hyphomicrobiales</taxon>
        <taxon>Devosiaceae</taxon>
        <taxon>Pelagibacterium</taxon>
    </lineage>
</organism>
<dbReference type="Pfam" id="PF05099">
    <property type="entry name" value="TerB"/>
    <property type="match status" value="1"/>
</dbReference>
<dbReference type="OrthoDB" id="8448017at2"/>
<reference evidence="2 3" key="1">
    <citation type="journal article" date="2014" name="Int. J. Syst. Evol. Microbiol.">
        <title>Complete genome sequence of Corynebacterium casei LMG S-19264T (=DSM 44701T), isolated from a smear-ripened cheese.</title>
        <authorList>
            <consortium name="US DOE Joint Genome Institute (JGI-PGF)"/>
            <person name="Walter F."/>
            <person name="Albersmeier A."/>
            <person name="Kalinowski J."/>
            <person name="Ruckert C."/>
        </authorList>
    </citation>
    <scope>NUCLEOTIDE SEQUENCE [LARGE SCALE GENOMIC DNA]</scope>
    <source>
        <strain evidence="2 3">CGMCC 1.15896</strain>
    </source>
</reference>
<name>A0A916RI76_9HYPH</name>
<feature type="domain" description="Co-chaperone DjlA N-terminal" evidence="1">
    <location>
        <begin position="7"/>
        <end position="119"/>
    </location>
</feature>
<dbReference type="InterPro" id="IPR007791">
    <property type="entry name" value="DjlA_N"/>
</dbReference>
<protein>
    <recommendedName>
        <fullName evidence="1">Co-chaperone DjlA N-terminal domain-containing protein</fullName>
    </recommendedName>
</protein>
<evidence type="ECO:0000313" key="2">
    <source>
        <dbReference type="EMBL" id="GGA56875.1"/>
    </source>
</evidence>
<dbReference type="RefSeq" id="WP_127072280.1">
    <property type="nucleotide sequence ID" value="NZ_BMKB01000004.1"/>
</dbReference>
<proteinExistence type="predicted"/>
<dbReference type="InterPro" id="IPR029024">
    <property type="entry name" value="TerB-like"/>
</dbReference>
<evidence type="ECO:0000313" key="3">
    <source>
        <dbReference type="Proteomes" id="UP000596977"/>
    </source>
</evidence>
<keyword evidence="3" id="KW-1185">Reference proteome</keyword>
<dbReference type="EMBL" id="BMKB01000004">
    <property type="protein sequence ID" value="GGA56875.1"/>
    <property type="molecule type" value="Genomic_DNA"/>
</dbReference>
<accession>A0A916RI76</accession>
<dbReference type="AlphaFoldDB" id="A0A916RI76"/>
<sequence length="134" mass="14885">MKLSPADALVYTMVIAAVSDKDVSDREVDRFAALISRWPVFANFDIGRLPQVASDCVDLVNKGGLDALLVMITDALEPRLQETAYALAVEVVTVDLTLNQEELRLLEMIRDAFAVDRLTTAAIETSARIRHRRL</sequence>
<dbReference type="SUPFAM" id="SSF158682">
    <property type="entry name" value="TerB-like"/>
    <property type="match status" value="1"/>
</dbReference>
<evidence type="ECO:0000259" key="1">
    <source>
        <dbReference type="Pfam" id="PF05099"/>
    </source>
</evidence>
<gene>
    <name evidence="2" type="ORF">GCM10011499_28860</name>
</gene>
<dbReference type="CDD" id="cd07176">
    <property type="entry name" value="terB"/>
    <property type="match status" value="1"/>
</dbReference>
<comment type="caution">
    <text evidence="2">The sequence shown here is derived from an EMBL/GenBank/DDBJ whole genome shotgun (WGS) entry which is preliminary data.</text>
</comment>